<dbReference type="AlphaFoldDB" id="A0A8J4PQM8"/>
<dbReference type="GO" id="GO:0030246">
    <property type="term" value="F:carbohydrate binding"/>
    <property type="evidence" value="ECO:0007669"/>
    <property type="project" value="InterPro"/>
</dbReference>
<evidence type="ECO:0000313" key="3">
    <source>
        <dbReference type="EMBL" id="KAF2072303.1"/>
    </source>
</evidence>
<proteinExistence type="predicted"/>
<keyword evidence="1" id="KW-0732">Signal</keyword>
<sequence>MFYKKFIFVAVVLAFISCAFAYDVSITQTQLYAWEDKGSGYAIWEVTMTNECGRTIKDLTIIGEKNFNLRNATSDIWAVEPLSGHKYHLPSYVSDHGINHKNSIKFGYINTGYQNAEFSTCDVQYM</sequence>
<protein>
    <recommendedName>
        <fullName evidence="2">Carbohydrate binding domain-containing protein</fullName>
    </recommendedName>
</protein>
<organism evidence="3 4">
    <name type="scientific">Polysphondylium violaceum</name>
    <dbReference type="NCBI Taxonomy" id="133409"/>
    <lineage>
        <taxon>Eukaryota</taxon>
        <taxon>Amoebozoa</taxon>
        <taxon>Evosea</taxon>
        <taxon>Eumycetozoa</taxon>
        <taxon>Dictyostelia</taxon>
        <taxon>Dictyosteliales</taxon>
        <taxon>Dictyosteliaceae</taxon>
        <taxon>Polysphondylium</taxon>
    </lineage>
</organism>
<dbReference type="PANTHER" id="PTHR36560">
    <property type="entry name" value="CELLULOSE-BINDING DOMAIN-CONTAINING PROTEIN"/>
    <property type="match status" value="1"/>
</dbReference>
<dbReference type="InterPro" id="IPR019028">
    <property type="entry name" value="CBM_49"/>
</dbReference>
<name>A0A8J4PQM8_9MYCE</name>
<dbReference type="EMBL" id="AJWJ01000292">
    <property type="protein sequence ID" value="KAF2072303.1"/>
    <property type="molecule type" value="Genomic_DNA"/>
</dbReference>
<feature type="chain" id="PRO_5035210468" description="Carbohydrate binding domain-containing protein" evidence="1">
    <location>
        <begin position="22"/>
        <end position="126"/>
    </location>
</feature>
<dbReference type="Proteomes" id="UP000695562">
    <property type="component" value="Unassembled WGS sequence"/>
</dbReference>
<feature type="domain" description="Carbohydrate binding" evidence="2">
    <location>
        <begin position="24"/>
        <end position="111"/>
    </location>
</feature>
<reference evidence="3" key="1">
    <citation type="submission" date="2020-01" db="EMBL/GenBank/DDBJ databases">
        <title>Development of genomics and gene disruption for Polysphondylium violaceum indicates a role for the polyketide synthase stlB in stalk morphogenesis.</title>
        <authorList>
            <person name="Narita B."/>
            <person name="Kawabe Y."/>
            <person name="Kin K."/>
            <person name="Saito T."/>
            <person name="Gibbs R."/>
            <person name="Kuspa A."/>
            <person name="Muzny D."/>
            <person name="Queller D."/>
            <person name="Richards S."/>
            <person name="Strassman J."/>
            <person name="Sucgang R."/>
            <person name="Worley K."/>
            <person name="Schaap P."/>
        </authorList>
    </citation>
    <scope>NUCLEOTIDE SEQUENCE</scope>
    <source>
        <strain evidence="3">QSvi11</strain>
    </source>
</reference>
<dbReference type="PROSITE" id="PS51257">
    <property type="entry name" value="PROKAR_LIPOPROTEIN"/>
    <property type="match status" value="1"/>
</dbReference>
<evidence type="ECO:0000259" key="2">
    <source>
        <dbReference type="SMART" id="SM01063"/>
    </source>
</evidence>
<gene>
    <name evidence="3" type="ORF">CYY_006381</name>
</gene>
<dbReference type="Pfam" id="PF09478">
    <property type="entry name" value="CBM49"/>
    <property type="match status" value="1"/>
</dbReference>
<evidence type="ECO:0000256" key="1">
    <source>
        <dbReference type="SAM" id="SignalP"/>
    </source>
</evidence>
<dbReference type="PANTHER" id="PTHR36560:SF1">
    <property type="entry name" value="CELLULOSE-BINDING DOMAIN-CONTAINING PROTEIN"/>
    <property type="match status" value="1"/>
</dbReference>
<evidence type="ECO:0000313" key="4">
    <source>
        <dbReference type="Proteomes" id="UP000695562"/>
    </source>
</evidence>
<accession>A0A8J4PQM8</accession>
<keyword evidence="4" id="KW-1185">Reference proteome</keyword>
<feature type="signal peptide" evidence="1">
    <location>
        <begin position="1"/>
        <end position="21"/>
    </location>
</feature>
<dbReference type="SMART" id="SM01063">
    <property type="entry name" value="CBM49"/>
    <property type="match status" value="1"/>
</dbReference>
<comment type="caution">
    <text evidence="3">The sequence shown here is derived from an EMBL/GenBank/DDBJ whole genome shotgun (WGS) entry which is preliminary data.</text>
</comment>